<dbReference type="Proteomes" id="UP000295070">
    <property type="component" value="Chromosome 9"/>
</dbReference>
<comment type="subcellular location">
    <subcellularLocation>
        <location evidence="1">Membrane</location>
    </subcellularLocation>
</comment>
<evidence type="ECO:0000256" key="1">
    <source>
        <dbReference type="ARBA" id="ARBA00004370"/>
    </source>
</evidence>
<dbReference type="Gene3D" id="2.30.29.30">
    <property type="entry name" value="Pleckstrin-homology domain (PH domain)/Phosphotyrosine-binding domain (PTB)"/>
    <property type="match status" value="1"/>
</dbReference>
<evidence type="ECO:0008006" key="5">
    <source>
        <dbReference type="Google" id="ProtNLM"/>
    </source>
</evidence>
<proteinExistence type="predicted"/>
<name>A0A484D0A6_PERFV</name>
<dbReference type="AlphaFoldDB" id="A0A484D0A6"/>
<sequence length="149" mass="16486">MEDDIHIRDECIDIRNFYACQELNPPEGKMRDAFLQIVCRDGRVISLCADSAYDALAWTMALQDARINAQGYALGPYGEYVAPLPHATQIVYSADGQPYPHQYQGGYTTSEVNHVVIHEPQHEDRGDVPWGILAGTATGLTLGALFSVF</sequence>
<dbReference type="PANTHER" id="PTHR14309">
    <property type="entry name" value="EXPRESSED PROTEIN"/>
    <property type="match status" value="1"/>
</dbReference>
<keyword evidence="2" id="KW-0472">Membrane</keyword>
<dbReference type="InterPro" id="IPR039680">
    <property type="entry name" value="PLEKHB1/2"/>
</dbReference>
<evidence type="ECO:0000313" key="4">
    <source>
        <dbReference type="Proteomes" id="UP000295070"/>
    </source>
</evidence>
<comment type="caution">
    <text evidence="3">The sequence shown here is derived from an EMBL/GenBank/DDBJ whole genome shotgun (WGS) entry which is preliminary data.</text>
</comment>
<evidence type="ECO:0000313" key="3">
    <source>
        <dbReference type="EMBL" id="TDH08207.1"/>
    </source>
</evidence>
<dbReference type="InterPro" id="IPR011993">
    <property type="entry name" value="PH-like_dom_sf"/>
</dbReference>
<dbReference type="GO" id="GO:0045595">
    <property type="term" value="P:regulation of cell differentiation"/>
    <property type="evidence" value="ECO:0007669"/>
    <property type="project" value="TreeGrafter"/>
</dbReference>
<keyword evidence="4" id="KW-1185">Reference proteome</keyword>
<dbReference type="EMBL" id="SCKG01000009">
    <property type="protein sequence ID" value="TDH08207.1"/>
    <property type="molecule type" value="Genomic_DNA"/>
</dbReference>
<organism evidence="3 4">
    <name type="scientific">Perca flavescens</name>
    <name type="common">American yellow perch</name>
    <name type="synonym">Morone flavescens</name>
    <dbReference type="NCBI Taxonomy" id="8167"/>
    <lineage>
        <taxon>Eukaryota</taxon>
        <taxon>Metazoa</taxon>
        <taxon>Chordata</taxon>
        <taxon>Craniata</taxon>
        <taxon>Vertebrata</taxon>
        <taxon>Euteleostomi</taxon>
        <taxon>Actinopterygii</taxon>
        <taxon>Neopterygii</taxon>
        <taxon>Teleostei</taxon>
        <taxon>Neoteleostei</taxon>
        <taxon>Acanthomorphata</taxon>
        <taxon>Eupercaria</taxon>
        <taxon>Perciformes</taxon>
        <taxon>Percoidei</taxon>
        <taxon>Percidae</taxon>
        <taxon>Percinae</taxon>
        <taxon>Perca</taxon>
    </lineage>
</organism>
<reference evidence="3 4" key="1">
    <citation type="submission" date="2019-01" db="EMBL/GenBank/DDBJ databases">
        <title>A chromosome-scale genome assembly of the yellow perch, Perca flavescens.</title>
        <authorList>
            <person name="Feron R."/>
            <person name="Morvezen R."/>
            <person name="Bestin A."/>
            <person name="Haffray P."/>
            <person name="Klopp C."/>
            <person name="Zahm M."/>
            <person name="Cabau C."/>
            <person name="Roques C."/>
            <person name="Donnadieu C."/>
            <person name="Bouchez O."/>
            <person name="Christie M."/>
            <person name="Larson W."/>
            <person name="Guiguen Y."/>
        </authorList>
    </citation>
    <scope>NUCLEOTIDE SEQUENCE [LARGE SCALE GENOMIC DNA]</scope>
    <source>
        <strain evidence="3">YP-PL-M2</strain>
        <tissue evidence="3">Blood</tissue>
    </source>
</reference>
<gene>
    <name evidence="3" type="ORF">EPR50_G00094920</name>
</gene>
<accession>A0A484D0A6</accession>
<dbReference type="PANTHER" id="PTHR14309:SF8">
    <property type="entry name" value="PLECKSTRIN HOMOLOGY DOMAIN-CONTAINING FAMILY B MEMBER 2"/>
    <property type="match status" value="1"/>
</dbReference>
<protein>
    <recommendedName>
        <fullName evidence="5">PH domain-containing protein</fullName>
    </recommendedName>
</protein>
<evidence type="ECO:0000256" key="2">
    <source>
        <dbReference type="ARBA" id="ARBA00023136"/>
    </source>
</evidence>
<dbReference type="GO" id="GO:0016020">
    <property type="term" value="C:membrane"/>
    <property type="evidence" value="ECO:0007669"/>
    <property type="project" value="UniProtKB-SubCell"/>
</dbReference>
<dbReference type="SUPFAM" id="SSF50729">
    <property type="entry name" value="PH domain-like"/>
    <property type="match status" value="1"/>
</dbReference>